<organism evidence="1">
    <name type="scientific">hydrothermal vent metagenome</name>
    <dbReference type="NCBI Taxonomy" id="652676"/>
    <lineage>
        <taxon>unclassified sequences</taxon>
        <taxon>metagenomes</taxon>
        <taxon>ecological metagenomes</taxon>
    </lineage>
</organism>
<name>A0A3B1E046_9ZZZZ</name>
<evidence type="ECO:0008006" key="2">
    <source>
        <dbReference type="Google" id="ProtNLM"/>
    </source>
</evidence>
<reference evidence="1" key="1">
    <citation type="submission" date="2018-06" db="EMBL/GenBank/DDBJ databases">
        <authorList>
            <person name="Zhirakovskaya E."/>
        </authorList>
    </citation>
    <scope>NUCLEOTIDE SEQUENCE</scope>
</reference>
<dbReference type="SUPFAM" id="SSF49265">
    <property type="entry name" value="Fibronectin type III"/>
    <property type="match status" value="1"/>
</dbReference>
<dbReference type="EMBL" id="UOGK01000671">
    <property type="protein sequence ID" value="VAX42284.1"/>
    <property type="molecule type" value="Genomic_DNA"/>
</dbReference>
<dbReference type="Gene3D" id="2.60.40.10">
    <property type="entry name" value="Immunoglobulins"/>
    <property type="match status" value="1"/>
</dbReference>
<protein>
    <recommendedName>
        <fullName evidence="2">Fibronectin type-III domain-containing protein</fullName>
    </recommendedName>
</protein>
<feature type="non-terminal residue" evidence="1">
    <location>
        <position position="1"/>
    </location>
</feature>
<dbReference type="InterPro" id="IPR036116">
    <property type="entry name" value="FN3_sf"/>
</dbReference>
<dbReference type="InterPro" id="IPR013783">
    <property type="entry name" value="Ig-like_fold"/>
</dbReference>
<sequence length="131" mass="13829">EADVFAAANISPYNTAGPLAPPMPATNLQASLLNTGGIKLTWNGTVANGTVYSVWRRTNNDTSFAQIATSGQRFYEDQTVPAGSTEVVYFLQTIRDDLVSDDSEPITVRIGVTLDQSSGSDTGNTELGIAA</sequence>
<evidence type="ECO:0000313" key="1">
    <source>
        <dbReference type="EMBL" id="VAX42284.1"/>
    </source>
</evidence>
<dbReference type="AlphaFoldDB" id="A0A3B1E046"/>
<proteinExistence type="predicted"/>
<gene>
    <name evidence="1" type="ORF">MNBD_PLANCTO03-1961</name>
</gene>
<accession>A0A3B1E046</accession>